<dbReference type="CDD" id="cd17574">
    <property type="entry name" value="REC_OmpR"/>
    <property type="match status" value="1"/>
</dbReference>
<dbReference type="Proteomes" id="UP000261174">
    <property type="component" value="Unassembled WGS sequence"/>
</dbReference>
<dbReference type="RefSeq" id="WP_116855132.1">
    <property type="nucleotide sequence ID" value="NZ_QTJV01000007.1"/>
</dbReference>
<dbReference type="InterPro" id="IPR001789">
    <property type="entry name" value="Sig_transdc_resp-reg_receiver"/>
</dbReference>
<evidence type="ECO:0000259" key="12">
    <source>
        <dbReference type="PROSITE" id="PS50110"/>
    </source>
</evidence>
<dbReference type="PRINTS" id="PR00344">
    <property type="entry name" value="BCTRLSENSOR"/>
</dbReference>
<evidence type="ECO:0000313" key="13">
    <source>
        <dbReference type="EMBL" id="RFM33281.1"/>
    </source>
</evidence>
<accession>A0A3E1NZA9</accession>
<evidence type="ECO:0000256" key="7">
    <source>
        <dbReference type="ARBA" id="ARBA00022840"/>
    </source>
</evidence>
<dbReference type="GO" id="GO:0005524">
    <property type="term" value="F:ATP binding"/>
    <property type="evidence" value="ECO:0007669"/>
    <property type="project" value="UniProtKB-KW"/>
</dbReference>
<gene>
    <name evidence="13" type="ORF">DXN04_19845</name>
</gene>
<dbReference type="Pfam" id="PF00072">
    <property type="entry name" value="Response_reg"/>
    <property type="match status" value="1"/>
</dbReference>
<feature type="coiled-coil region" evidence="10">
    <location>
        <begin position="743"/>
        <end position="770"/>
    </location>
</feature>
<dbReference type="PANTHER" id="PTHR43547:SF2">
    <property type="entry name" value="HYBRID SIGNAL TRANSDUCTION HISTIDINE KINASE C"/>
    <property type="match status" value="1"/>
</dbReference>
<evidence type="ECO:0000256" key="9">
    <source>
        <dbReference type="PROSITE-ProRule" id="PRU00169"/>
    </source>
</evidence>
<dbReference type="PROSITE" id="PS50110">
    <property type="entry name" value="RESPONSE_REGULATORY"/>
    <property type="match status" value="1"/>
</dbReference>
<evidence type="ECO:0000256" key="2">
    <source>
        <dbReference type="ARBA" id="ARBA00012438"/>
    </source>
</evidence>
<evidence type="ECO:0000313" key="14">
    <source>
        <dbReference type="Proteomes" id="UP000261174"/>
    </source>
</evidence>
<evidence type="ECO:0000256" key="8">
    <source>
        <dbReference type="ARBA" id="ARBA00023012"/>
    </source>
</evidence>
<dbReference type="Gene3D" id="3.30.565.10">
    <property type="entry name" value="Histidine kinase-like ATPase, C-terminal domain"/>
    <property type="match status" value="2"/>
</dbReference>
<evidence type="ECO:0000259" key="11">
    <source>
        <dbReference type="PROSITE" id="PS50109"/>
    </source>
</evidence>
<dbReference type="SMART" id="SM00388">
    <property type="entry name" value="HisKA"/>
    <property type="match status" value="2"/>
</dbReference>
<dbReference type="InterPro" id="IPR005467">
    <property type="entry name" value="His_kinase_dom"/>
</dbReference>
<dbReference type="InterPro" id="IPR003661">
    <property type="entry name" value="HisK_dim/P_dom"/>
</dbReference>
<dbReference type="InterPro" id="IPR011006">
    <property type="entry name" value="CheY-like_superfamily"/>
</dbReference>
<dbReference type="FunFam" id="1.10.287.130:FF:000045">
    <property type="entry name" value="Two-component system sensor histidine kinase/response regulator"/>
    <property type="match status" value="1"/>
</dbReference>
<dbReference type="CDD" id="cd00082">
    <property type="entry name" value="HisKA"/>
    <property type="match status" value="2"/>
</dbReference>
<evidence type="ECO:0000256" key="4">
    <source>
        <dbReference type="ARBA" id="ARBA00022679"/>
    </source>
</evidence>
<organism evidence="13 14">
    <name type="scientific">Chitinophaga silvisoli</name>
    <dbReference type="NCBI Taxonomy" id="2291814"/>
    <lineage>
        <taxon>Bacteria</taxon>
        <taxon>Pseudomonadati</taxon>
        <taxon>Bacteroidota</taxon>
        <taxon>Chitinophagia</taxon>
        <taxon>Chitinophagales</taxon>
        <taxon>Chitinophagaceae</taxon>
        <taxon>Chitinophaga</taxon>
    </lineage>
</organism>
<evidence type="ECO:0000256" key="3">
    <source>
        <dbReference type="ARBA" id="ARBA00022553"/>
    </source>
</evidence>
<dbReference type="SUPFAM" id="SSF47384">
    <property type="entry name" value="Homodimeric domain of signal transducing histidine kinase"/>
    <property type="match status" value="2"/>
</dbReference>
<feature type="modified residue" description="4-aspartylphosphate" evidence="9">
    <location>
        <position position="666"/>
    </location>
</feature>
<keyword evidence="4" id="KW-0808">Transferase</keyword>
<dbReference type="SUPFAM" id="SSF55874">
    <property type="entry name" value="ATPase domain of HSP90 chaperone/DNA topoisomerase II/histidine kinase"/>
    <property type="match status" value="2"/>
</dbReference>
<dbReference type="Pfam" id="PF00512">
    <property type="entry name" value="HisKA"/>
    <property type="match status" value="2"/>
</dbReference>
<feature type="domain" description="Response regulatory" evidence="12">
    <location>
        <begin position="618"/>
        <end position="733"/>
    </location>
</feature>
<keyword evidence="8" id="KW-0902">Two-component regulatory system</keyword>
<proteinExistence type="predicted"/>
<dbReference type="InterPro" id="IPR003594">
    <property type="entry name" value="HATPase_dom"/>
</dbReference>
<dbReference type="OrthoDB" id="9766459at2"/>
<evidence type="ECO:0000256" key="6">
    <source>
        <dbReference type="ARBA" id="ARBA00022777"/>
    </source>
</evidence>
<comment type="caution">
    <text evidence="13">The sequence shown here is derived from an EMBL/GenBank/DDBJ whole genome shotgun (WGS) entry which is preliminary data.</text>
</comment>
<dbReference type="GO" id="GO:0000155">
    <property type="term" value="F:phosphorelay sensor kinase activity"/>
    <property type="evidence" value="ECO:0007669"/>
    <property type="project" value="InterPro"/>
</dbReference>
<dbReference type="Gene3D" id="1.10.287.130">
    <property type="match status" value="2"/>
</dbReference>
<dbReference type="CDD" id="cd16922">
    <property type="entry name" value="HATPase_EvgS-ArcB-TorS-like"/>
    <property type="match status" value="1"/>
</dbReference>
<name>A0A3E1NZA9_9BACT</name>
<dbReference type="SMART" id="SM00448">
    <property type="entry name" value="REC"/>
    <property type="match status" value="1"/>
</dbReference>
<protein>
    <recommendedName>
        <fullName evidence="2">histidine kinase</fullName>
        <ecNumber evidence="2">2.7.13.3</ecNumber>
    </recommendedName>
</protein>
<dbReference type="PROSITE" id="PS50109">
    <property type="entry name" value="HIS_KIN"/>
    <property type="match status" value="2"/>
</dbReference>
<dbReference type="SMART" id="SM00387">
    <property type="entry name" value="HATPase_c"/>
    <property type="match status" value="2"/>
</dbReference>
<comment type="catalytic activity">
    <reaction evidence="1">
        <text>ATP + protein L-histidine = ADP + protein N-phospho-L-histidine.</text>
        <dbReference type="EC" id="2.7.13.3"/>
    </reaction>
</comment>
<dbReference type="SUPFAM" id="SSF52172">
    <property type="entry name" value="CheY-like"/>
    <property type="match status" value="1"/>
</dbReference>
<dbReference type="Pfam" id="PF02518">
    <property type="entry name" value="HATPase_c"/>
    <property type="match status" value="2"/>
</dbReference>
<dbReference type="Gene3D" id="3.30.450.40">
    <property type="match status" value="1"/>
</dbReference>
<dbReference type="SUPFAM" id="SSF55781">
    <property type="entry name" value="GAF domain-like"/>
    <property type="match status" value="1"/>
</dbReference>
<dbReference type="InterPro" id="IPR036890">
    <property type="entry name" value="HATPase_C_sf"/>
</dbReference>
<keyword evidence="7" id="KW-0067">ATP-binding</keyword>
<dbReference type="InterPro" id="IPR036097">
    <property type="entry name" value="HisK_dim/P_sf"/>
</dbReference>
<dbReference type="EC" id="2.7.13.3" evidence="2"/>
<feature type="domain" description="Histidine kinase" evidence="11">
    <location>
        <begin position="351"/>
        <end position="569"/>
    </location>
</feature>
<dbReference type="InterPro" id="IPR029016">
    <property type="entry name" value="GAF-like_dom_sf"/>
</dbReference>
<dbReference type="Gene3D" id="3.30.450.20">
    <property type="entry name" value="PAS domain"/>
    <property type="match status" value="1"/>
</dbReference>
<keyword evidence="3 9" id="KW-0597">Phosphoprotein</keyword>
<evidence type="ECO:0000256" key="10">
    <source>
        <dbReference type="SAM" id="Coils"/>
    </source>
</evidence>
<dbReference type="EMBL" id="QTJV01000007">
    <property type="protein sequence ID" value="RFM33281.1"/>
    <property type="molecule type" value="Genomic_DNA"/>
</dbReference>
<feature type="domain" description="Histidine kinase" evidence="11">
    <location>
        <begin position="777"/>
        <end position="998"/>
    </location>
</feature>
<keyword evidence="6" id="KW-0418">Kinase</keyword>
<dbReference type="InterPro" id="IPR004358">
    <property type="entry name" value="Sig_transdc_His_kin-like_C"/>
</dbReference>
<sequence length="998" mass="111316">MELTNTVVPEFLTGGGEMGALIRSHDWASTPLGSFEKWPQSLKTCVRIILTSSQPMFVWWGPELINLYNDPYRSILGGKHPNVLGMPAAEVWKEIWDDVGPRATTCMEKNIGTYDEAMLLIMERNGYPEETYYTFSYSPIPGDSGGTNGIICANTDDTLRITGERQLRTLRDLGRTNTENTSDAAVFEHTIHVLKENPHDFPFACIYQLGTESNTAIQVGSTLENVLPARLNLDTAAADYWKFQEAISFNKTLVISSVIEGFGNLPSGAWARSPDNALVIPVNAAQSKVSALLIVGLNPHRQLDDKYSSFFQLIADQLGSSLANVYAYEEARRRAEALIEIDRAKTAFFNNISHEFRTPLTLMLGPLEELLAGDTSAFSTKQRADLEITQRNANRLLKLVNTLLDFSRIEAKKAHAQYFPVDLANVTTDLAGSFRSAIEHAGMELEVDCRPLQETAYVDRDMWEKIVLNLLSNAFKYTLKGTISVSLREEDNKAVLRVKDTGIGIPAEELPHMFERFHRVKQSGGRSFEGTGIGLSLVKELVLLHEGTITVESEAGKGSTFTVSIPLGADHLPAAQVSMYDNSDYFSLLPESFAQEAAHQIEIEPVYNGEIADSDKPLILVVDDNADMRDYLQRLLQHYYVVDIAANGKLALERIRQQVPELVISDVMMPEMDGVALLNHLKNDPQTSAIPIILLSARAGEEAKIAGYDVGADDYLVKPFSAKELLARVRVQIRITRLHRHAVEILQQSAQELEQKVDERTAELLRKNNELEQFAYIASHDLQEPLRKIRTFSELLQKSMQGTGTQANHYFEKIQSSAARMTALIKDVLEYSRLSNPDARFVDTDLQAILKNTLTDFELLIEQKGALVQSDALPVVRGIPLQLQQLFTNLIGNSLKFCDKKPVIKITGCTVPEEEIPEELSKDQAYIKLIFQDNGIGFEQQFSDRIFTIFQRLNEKKAYAGTGIGLALCKKIAENHHGLIRADAELGKGASFTVYLPK</sequence>
<dbReference type="FunFam" id="3.30.565.10:FF:000037">
    <property type="entry name" value="Hybrid sensor histidine kinase/response regulator"/>
    <property type="match status" value="1"/>
</dbReference>
<evidence type="ECO:0000256" key="5">
    <source>
        <dbReference type="ARBA" id="ARBA00022741"/>
    </source>
</evidence>
<keyword evidence="5" id="KW-0547">Nucleotide-binding</keyword>
<keyword evidence="14" id="KW-1185">Reference proteome</keyword>
<reference evidence="13 14" key="1">
    <citation type="submission" date="2018-08" db="EMBL/GenBank/DDBJ databases">
        <title>Chitinophaga sp. K20C18050901, a novel bacterium isolated from forest soil.</title>
        <authorList>
            <person name="Wang C."/>
        </authorList>
    </citation>
    <scope>NUCLEOTIDE SEQUENCE [LARGE SCALE GENOMIC DNA]</scope>
    <source>
        <strain evidence="13 14">K20C18050901</strain>
    </source>
</reference>
<keyword evidence="10" id="KW-0175">Coiled coil</keyword>
<dbReference type="PANTHER" id="PTHR43547">
    <property type="entry name" value="TWO-COMPONENT HISTIDINE KINASE"/>
    <property type="match status" value="1"/>
</dbReference>
<evidence type="ECO:0000256" key="1">
    <source>
        <dbReference type="ARBA" id="ARBA00000085"/>
    </source>
</evidence>
<dbReference type="AlphaFoldDB" id="A0A3E1NZA9"/>
<dbReference type="Gene3D" id="3.40.50.2300">
    <property type="match status" value="1"/>
</dbReference>